<dbReference type="Proteomes" id="UP000013785">
    <property type="component" value="Unassembled WGS sequence"/>
</dbReference>
<evidence type="ECO:0000256" key="4">
    <source>
        <dbReference type="ARBA" id="ARBA00016961"/>
    </source>
</evidence>
<feature type="domain" description="Pyridine nucleotide-disulphide oxidoreductase dimerisation" evidence="17">
    <location>
        <begin position="331"/>
        <end position="439"/>
    </location>
</feature>
<keyword evidence="6 16" id="KW-0285">Flavoprotein</keyword>
<evidence type="ECO:0000256" key="16">
    <source>
        <dbReference type="RuleBase" id="RU003692"/>
    </source>
</evidence>
<dbReference type="eggNOG" id="COG1249">
    <property type="taxonomic scope" value="Bacteria"/>
</dbReference>
<dbReference type="EMBL" id="AJAT01000007">
    <property type="protein sequence ID" value="EOL48815.1"/>
    <property type="molecule type" value="Genomic_DNA"/>
</dbReference>
<comment type="cofactor">
    <cofactor evidence="14 16">
        <name>FAD</name>
        <dbReference type="ChEBI" id="CHEBI:57692"/>
    </cofactor>
    <text evidence="14 16">Binds 1 FAD per subunit.</text>
</comment>
<dbReference type="InterPro" id="IPR006258">
    <property type="entry name" value="Lipoamide_DH"/>
</dbReference>
<gene>
    <name evidence="19" type="ORF">UC3_00366</name>
</gene>
<evidence type="ECO:0000256" key="15">
    <source>
        <dbReference type="PIRSR" id="PIRSR000350-4"/>
    </source>
</evidence>
<dbReference type="GO" id="GO:0004148">
    <property type="term" value="F:dihydrolipoyl dehydrogenase (NADH) activity"/>
    <property type="evidence" value="ECO:0007669"/>
    <property type="project" value="UniProtKB-EC"/>
</dbReference>
<reference evidence="19 20" key="1">
    <citation type="submission" date="2013-02" db="EMBL/GenBank/DDBJ databases">
        <title>The Genome Sequence of Enterococcus phoeniculicola BAA-412.</title>
        <authorList>
            <consortium name="The Broad Institute Genome Sequencing Platform"/>
            <consortium name="The Broad Institute Genome Sequencing Center for Infectious Disease"/>
            <person name="Earl A.M."/>
            <person name="Gilmore M.S."/>
            <person name="Lebreton F."/>
            <person name="Walker B."/>
            <person name="Young S.K."/>
            <person name="Zeng Q."/>
            <person name="Gargeya S."/>
            <person name="Fitzgerald M."/>
            <person name="Haas B."/>
            <person name="Abouelleil A."/>
            <person name="Alvarado L."/>
            <person name="Arachchi H.M."/>
            <person name="Berlin A.M."/>
            <person name="Chapman S.B."/>
            <person name="Dewar J."/>
            <person name="Goldberg J."/>
            <person name="Griggs A."/>
            <person name="Gujja S."/>
            <person name="Hansen M."/>
            <person name="Howarth C."/>
            <person name="Imamovic A."/>
            <person name="Larimer J."/>
            <person name="McCowan C."/>
            <person name="Murphy C."/>
            <person name="Neiman D."/>
            <person name="Pearson M."/>
            <person name="Priest M."/>
            <person name="Roberts A."/>
            <person name="Saif S."/>
            <person name="Shea T."/>
            <person name="Sisk P."/>
            <person name="Sykes S."/>
            <person name="Wortman J."/>
            <person name="Nusbaum C."/>
            <person name="Birren B."/>
        </authorList>
    </citation>
    <scope>NUCLEOTIDE SEQUENCE [LARGE SCALE GENOMIC DNA]</scope>
    <source>
        <strain evidence="19 20">ATCC BAA-412</strain>
    </source>
</reference>
<dbReference type="RefSeq" id="WP_010767041.1">
    <property type="nucleotide sequence ID" value="NZ_ASWE01000004.1"/>
</dbReference>
<dbReference type="GO" id="GO:0050660">
    <property type="term" value="F:flavin adenine dinucleotide binding"/>
    <property type="evidence" value="ECO:0007669"/>
    <property type="project" value="InterPro"/>
</dbReference>
<proteinExistence type="inferred from homology"/>
<name>R3X445_9ENTE</name>
<keyword evidence="5" id="KW-0963">Cytoplasm</keyword>
<dbReference type="PANTHER" id="PTHR22912">
    <property type="entry name" value="DISULFIDE OXIDOREDUCTASE"/>
    <property type="match status" value="1"/>
</dbReference>
<evidence type="ECO:0000256" key="1">
    <source>
        <dbReference type="ARBA" id="ARBA00004496"/>
    </source>
</evidence>
<dbReference type="PRINTS" id="PR00368">
    <property type="entry name" value="FADPNR"/>
</dbReference>
<dbReference type="Gene3D" id="3.30.390.30">
    <property type="match status" value="1"/>
</dbReference>
<dbReference type="InterPro" id="IPR012999">
    <property type="entry name" value="Pyr_OxRdtase_I_AS"/>
</dbReference>
<feature type="binding site" evidence="14">
    <location>
        <begin position="174"/>
        <end position="181"/>
    </location>
    <ligand>
        <name>NAD(+)</name>
        <dbReference type="ChEBI" id="CHEBI:57540"/>
    </ligand>
</feature>
<evidence type="ECO:0000256" key="12">
    <source>
        <dbReference type="ARBA" id="ARBA00049187"/>
    </source>
</evidence>
<feature type="domain" description="FAD/NAD(P)-binding" evidence="18">
    <location>
        <begin position="4"/>
        <end position="311"/>
    </location>
</feature>
<evidence type="ECO:0000256" key="10">
    <source>
        <dbReference type="ARBA" id="ARBA00023157"/>
    </source>
</evidence>
<dbReference type="PRINTS" id="PR00411">
    <property type="entry name" value="PNDRDTASEI"/>
</dbReference>
<evidence type="ECO:0000256" key="14">
    <source>
        <dbReference type="PIRSR" id="PIRSR000350-3"/>
    </source>
</evidence>
<feature type="active site" description="Proton acceptor" evidence="13">
    <location>
        <position position="429"/>
    </location>
</feature>
<comment type="caution">
    <text evidence="19">The sequence shown here is derived from an EMBL/GenBank/DDBJ whole genome shotgun (WGS) entry which is preliminary data.</text>
</comment>
<evidence type="ECO:0000256" key="9">
    <source>
        <dbReference type="ARBA" id="ARBA00023027"/>
    </source>
</evidence>
<dbReference type="SUPFAM" id="SSF55424">
    <property type="entry name" value="FAD/NAD-linked reductases, dimerisation (C-terminal) domain"/>
    <property type="match status" value="1"/>
</dbReference>
<keyword evidence="11 16" id="KW-0676">Redox-active center</keyword>
<dbReference type="InterPro" id="IPR016156">
    <property type="entry name" value="FAD/NAD-linked_Rdtase_dimer_sf"/>
</dbReference>
<evidence type="ECO:0000259" key="17">
    <source>
        <dbReference type="Pfam" id="PF02852"/>
    </source>
</evidence>
<dbReference type="STRING" id="154621.RV11_GL003310"/>
<keyword evidence="10" id="KW-1015">Disulfide bond</keyword>
<evidence type="ECO:0000259" key="18">
    <source>
        <dbReference type="Pfam" id="PF07992"/>
    </source>
</evidence>
<evidence type="ECO:0000256" key="6">
    <source>
        <dbReference type="ARBA" id="ARBA00022630"/>
    </source>
</evidence>
<comment type="subcellular location">
    <subcellularLocation>
        <location evidence="1">Cytoplasm</location>
    </subcellularLocation>
</comment>
<keyword evidence="9 14" id="KW-0520">NAD</keyword>
<feature type="binding site" evidence="14">
    <location>
        <position position="197"/>
    </location>
    <ligand>
        <name>NAD(+)</name>
        <dbReference type="ChEBI" id="CHEBI:57540"/>
    </ligand>
</feature>
<keyword evidence="7 14" id="KW-0274">FAD</keyword>
<evidence type="ECO:0000256" key="11">
    <source>
        <dbReference type="ARBA" id="ARBA00023284"/>
    </source>
</evidence>
<dbReference type="PANTHER" id="PTHR22912:SF217">
    <property type="entry name" value="DIHYDROLIPOYL DEHYDROGENASE"/>
    <property type="match status" value="1"/>
</dbReference>
<dbReference type="PATRIC" id="fig|1158610.3.peg.340"/>
<dbReference type="GO" id="GO:0006103">
    <property type="term" value="P:2-oxoglutarate metabolic process"/>
    <property type="evidence" value="ECO:0007669"/>
    <property type="project" value="TreeGrafter"/>
</dbReference>
<dbReference type="InterPro" id="IPR023753">
    <property type="entry name" value="FAD/NAD-binding_dom"/>
</dbReference>
<protein>
    <recommendedName>
        <fullName evidence="4 16">Dihydrolipoyl dehydrogenase</fullName>
        <ecNumber evidence="3 16">1.8.1.4</ecNumber>
    </recommendedName>
</protein>
<evidence type="ECO:0000313" key="20">
    <source>
        <dbReference type="Proteomes" id="UP000013785"/>
    </source>
</evidence>
<evidence type="ECO:0000256" key="2">
    <source>
        <dbReference type="ARBA" id="ARBA00007532"/>
    </source>
</evidence>
<evidence type="ECO:0000256" key="5">
    <source>
        <dbReference type="ARBA" id="ARBA00022490"/>
    </source>
</evidence>
<dbReference type="AlphaFoldDB" id="R3X445"/>
<dbReference type="InterPro" id="IPR004099">
    <property type="entry name" value="Pyr_nucl-diS_OxRdtase_dimer"/>
</dbReference>
<dbReference type="HOGENOM" id="CLU_016755_0_3_9"/>
<evidence type="ECO:0000256" key="7">
    <source>
        <dbReference type="ARBA" id="ARBA00022827"/>
    </source>
</evidence>
<dbReference type="InterPro" id="IPR036188">
    <property type="entry name" value="FAD/NAD-bd_sf"/>
</dbReference>
<dbReference type="GO" id="GO:0005737">
    <property type="term" value="C:cytoplasm"/>
    <property type="evidence" value="ECO:0007669"/>
    <property type="project" value="UniProtKB-SubCell"/>
</dbReference>
<dbReference type="NCBIfam" id="TIGR01350">
    <property type="entry name" value="lipoamide_DH"/>
    <property type="match status" value="1"/>
</dbReference>
<accession>R3X445</accession>
<dbReference type="EC" id="1.8.1.4" evidence="3 16"/>
<feature type="binding site" evidence="14">
    <location>
        <position position="50"/>
    </location>
    <ligand>
        <name>FAD</name>
        <dbReference type="ChEBI" id="CHEBI:57692"/>
    </ligand>
</feature>
<evidence type="ECO:0000256" key="13">
    <source>
        <dbReference type="PIRSR" id="PIRSR000350-2"/>
    </source>
</evidence>
<dbReference type="Gene3D" id="3.50.50.60">
    <property type="entry name" value="FAD/NAD(P)-binding domain"/>
    <property type="match status" value="2"/>
</dbReference>
<dbReference type="InterPro" id="IPR001100">
    <property type="entry name" value="Pyr_nuc-diS_OxRdtase"/>
</dbReference>
<organism evidence="19 20">
    <name type="scientific">Enterococcus phoeniculicola ATCC BAA-412</name>
    <dbReference type="NCBI Taxonomy" id="1158610"/>
    <lineage>
        <taxon>Bacteria</taxon>
        <taxon>Bacillati</taxon>
        <taxon>Bacillota</taxon>
        <taxon>Bacilli</taxon>
        <taxon>Lactobacillales</taxon>
        <taxon>Enterococcaceae</taxon>
        <taxon>Enterococcus</taxon>
    </lineage>
</organism>
<evidence type="ECO:0000256" key="8">
    <source>
        <dbReference type="ARBA" id="ARBA00023002"/>
    </source>
</evidence>
<keyword evidence="8 16" id="KW-0560">Oxidoreductase</keyword>
<dbReference type="PIRSF" id="PIRSF000350">
    <property type="entry name" value="Mercury_reductase_MerA"/>
    <property type="match status" value="1"/>
</dbReference>
<keyword evidence="14" id="KW-0547">Nucleotide-binding</keyword>
<feature type="binding site" evidence="14">
    <location>
        <position position="256"/>
    </location>
    <ligand>
        <name>NAD(+)</name>
        <dbReference type="ChEBI" id="CHEBI:57540"/>
    </ligand>
</feature>
<sequence>MKYFDLVVIGAGPGGYVSALRAAQFGKQVAVVEKNQIGGTCLNVGCIPSKTFLKHSEWALTLKEANQYGLKNELLEIDIKRLVKRKGQVVGTLQGGIRQLFKKNGIAYYEGEAQLSKNGDVQIGAEQIHGENILLATGSHPFVPPIEGLESIPYLTTDTFFDMEKLPNSLAIIGGGVIAIELAFAMAPLGVKVTVVEVAPDILLTEDEEARKLIKEQLKKLGVTVITQAVIKKVTKESLHLSDQLIAFDQLLVAAGRKANLEIPLHLGLKVTEDKRFVSVNKGFQTSQPAIYAVGDVSGGLQLAHAASEEGLAAVSHMFKTEKIVVDNNRVPRCLYTFPEVASVGLSEQQAKESGREITVKNLPFAGNGKAISGLETQGFVKLITDKEFGEILGAVIVGAHATEMIHTILAIMASEGTVDELASIIFAHPTLSEVLGETAKSVVFKAIHE</sequence>
<keyword evidence="20" id="KW-1185">Reference proteome</keyword>
<feature type="binding site" evidence="14">
    <location>
        <begin position="137"/>
        <end position="139"/>
    </location>
    <ligand>
        <name>FAD</name>
        <dbReference type="ChEBI" id="CHEBI:57692"/>
    </ligand>
</feature>
<dbReference type="SUPFAM" id="SSF51905">
    <property type="entry name" value="FAD/NAD(P)-binding domain"/>
    <property type="match status" value="1"/>
</dbReference>
<dbReference type="FunFam" id="3.30.390.30:FF:000001">
    <property type="entry name" value="Dihydrolipoyl dehydrogenase"/>
    <property type="match status" value="1"/>
</dbReference>
<dbReference type="OrthoDB" id="9800167at2"/>
<comment type="similarity">
    <text evidence="2 16">Belongs to the class-I pyridine nucleotide-disulfide oxidoreductase family.</text>
</comment>
<comment type="catalytic activity">
    <reaction evidence="12 16">
        <text>N(6)-[(R)-dihydrolipoyl]-L-lysyl-[protein] + NAD(+) = N(6)-[(R)-lipoyl]-L-lysyl-[protein] + NADH + H(+)</text>
        <dbReference type="Rhea" id="RHEA:15045"/>
        <dbReference type="Rhea" id="RHEA-COMP:10474"/>
        <dbReference type="Rhea" id="RHEA-COMP:10475"/>
        <dbReference type="ChEBI" id="CHEBI:15378"/>
        <dbReference type="ChEBI" id="CHEBI:57540"/>
        <dbReference type="ChEBI" id="CHEBI:57945"/>
        <dbReference type="ChEBI" id="CHEBI:83099"/>
        <dbReference type="ChEBI" id="CHEBI:83100"/>
        <dbReference type="EC" id="1.8.1.4"/>
    </reaction>
</comment>
<dbReference type="InterPro" id="IPR050151">
    <property type="entry name" value="Class-I_Pyr_Nuc-Dis_Oxidored"/>
</dbReference>
<evidence type="ECO:0000313" key="19">
    <source>
        <dbReference type="EMBL" id="EOL48815.1"/>
    </source>
</evidence>
<dbReference type="Pfam" id="PF07992">
    <property type="entry name" value="Pyr_redox_2"/>
    <property type="match status" value="1"/>
</dbReference>
<dbReference type="Pfam" id="PF02852">
    <property type="entry name" value="Pyr_redox_dim"/>
    <property type="match status" value="1"/>
</dbReference>
<feature type="binding site" evidence="14">
    <location>
        <position position="296"/>
    </location>
    <ligand>
        <name>FAD</name>
        <dbReference type="ChEBI" id="CHEBI:57692"/>
    </ligand>
</feature>
<comment type="miscellaneous">
    <text evidence="16">The active site is a redox-active disulfide bond.</text>
</comment>
<feature type="disulfide bond" description="Redox-active" evidence="15">
    <location>
        <begin position="41"/>
        <end position="46"/>
    </location>
</feature>
<dbReference type="PROSITE" id="PS00076">
    <property type="entry name" value="PYRIDINE_REDOX_1"/>
    <property type="match status" value="1"/>
</dbReference>
<evidence type="ECO:0000256" key="3">
    <source>
        <dbReference type="ARBA" id="ARBA00012608"/>
    </source>
</evidence>